<dbReference type="OrthoDB" id="7206958at2"/>
<proteinExistence type="predicted"/>
<name>A0A1R4G1Y8_BREDI</name>
<accession>A0A1R4G1Y8</accession>
<dbReference type="AlphaFoldDB" id="A0A1R4G1Y8"/>
<dbReference type="PROSITE" id="PS51257">
    <property type="entry name" value="PROKAR_LIPOPROTEIN"/>
    <property type="match status" value="1"/>
</dbReference>
<organism evidence="2 3">
    <name type="scientific">Brevundimonas diminuta 3F5N</name>
    <dbReference type="NCBI Taxonomy" id="1255603"/>
    <lineage>
        <taxon>Bacteria</taxon>
        <taxon>Pseudomonadati</taxon>
        <taxon>Pseudomonadota</taxon>
        <taxon>Alphaproteobacteria</taxon>
        <taxon>Caulobacterales</taxon>
        <taxon>Caulobacteraceae</taxon>
        <taxon>Brevundimonas</taxon>
    </lineage>
</organism>
<evidence type="ECO:0000313" key="3">
    <source>
        <dbReference type="Proteomes" id="UP000195766"/>
    </source>
</evidence>
<evidence type="ECO:0008006" key="4">
    <source>
        <dbReference type="Google" id="ProtNLM"/>
    </source>
</evidence>
<dbReference type="RefSeq" id="WP_087140578.1">
    <property type="nucleotide sequence ID" value="NZ_FUIE01000045.1"/>
</dbReference>
<feature type="signal peptide" evidence="1">
    <location>
        <begin position="1"/>
        <end position="24"/>
    </location>
</feature>
<gene>
    <name evidence="2" type="ORF">FM111_08640</name>
</gene>
<evidence type="ECO:0000256" key="1">
    <source>
        <dbReference type="SAM" id="SignalP"/>
    </source>
</evidence>
<sequence length="101" mass="10305">MMMKNAAIVALCAAMLSGCVQNYATREVAQGAAAGSLTVANAPQDARLLVDGRDLGSLAELKGGAALTPGRHEVVIQQAGRRLHAQVVMVAAGARVEVVVP</sequence>
<protein>
    <recommendedName>
        <fullName evidence="4">PEGA domain-containing protein</fullName>
    </recommendedName>
</protein>
<dbReference type="Proteomes" id="UP000195766">
    <property type="component" value="Unassembled WGS sequence"/>
</dbReference>
<reference evidence="2 3" key="1">
    <citation type="submission" date="2017-02" db="EMBL/GenBank/DDBJ databases">
        <authorList>
            <person name="Peterson S.W."/>
        </authorList>
    </citation>
    <scope>NUCLEOTIDE SEQUENCE [LARGE SCALE GENOMIC DNA]</scope>
    <source>
        <strain evidence="2 3">3F5N</strain>
    </source>
</reference>
<dbReference type="EMBL" id="FUIE01000045">
    <property type="protein sequence ID" value="SJM61992.1"/>
    <property type="molecule type" value="Genomic_DNA"/>
</dbReference>
<evidence type="ECO:0000313" key="2">
    <source>
        <dbReference type="EMBL" id="SJM61992.1"/>
    </source>
</evidence>
<feature type="chain" id="PRO_5013159219" description="PEGA domain-containing protein" evidence="1">
    <location>
        <begin position="25"/>
        <end position="101"/>
    </location>
</feature>
<keyword evidence="1" id="KW-0732">Signal</keyword>